<protein>
    <submittedName>
        <fullName evidence="1">Uncharacterized protein</fullName>
    </submittedName>
</protein>
<sequence length="64" mass="7753">MHHGGSMPEIWEVLTDEQKKEVALMKMDMKIQWLEIKISEMEKMIELKKNAVKNMKKFRETFQK</sequence>
<name>A0A2A2HX01_9EURY</name>
<keyword evidence="2" id="KW-1185">Reference proteome</keyword>
<proteinExistence type="predicted"/>
<evidence type="ECO:0000313" key="2">
    <source>
        <dbReference type="Proteomes" id="UP000218164"/>
    </source>
</evidence>
<dbReference type="Proteomes" id="UP000218164">
    <property type="component" value="Unassembled WGS sequence"/>
</dbReference>
<dbReference type="EMBL" id="LMVP01000051">
    <property type="protein sequence ID" value="PAV13834.1"/>
    <property type="molecule type" value="Genomic_DNA"/>
</dbReference>
<gene>
    <name evidence="1" type="ORF">ASJ81_16210</name>
</gene>
<dbReference type="AlphaFoldDB" id="A0A2A2HX01"/>
<organism evidence="1 2">
    <name type="scientific">Methanosarcina spelaei</name>
    <dbReference type="NCBI Taxonomy" id="1036679"/>
    <lineage>
        <taxon>Archaea</taxon>
        <taxon>Methanobacteriati</taxon>
        <taxon>Methanobacteriota</taxon>
        <taxon>Stenosarchaea group</taxon>
        <taxon>Methanomicrobia</taxon>
        <taxon>Methanosarcinales</taxon>
        <taxon>Methanosarcinaceae</taxon>
        <taxon>Methanosarcina</taxon>
    </lineage>
</organism>
<accession>A0A2A2HX01</accession>
<reference evidence="1 2" key="1">
    <citation type="journal article" date="2017" name="BMC Genomics">
        <title>Genomic analysis of methanogenic archaea reveals a shift towards energy conservation.</title>
        <authorList>
            <person name="Gilmore S.P."/>
            <person name="Henske J.K."/>
            <person name="Sexton J.A."/>
            <person name="Solomon K.V."/>
            <person name="Seppala S."/>
            <person name="Yoo J.I."/>
            <person name="Huyett L.M."/>
            <person name="Pressman A."/>
            <person name="Cogan J.Z."/>
            <person name="Kivenson V."/>
            <person name="Peng X."/>
            <person name="Tan Y."/>
            <person name="Valentine D.L."/>
            <person name="O'Malley M.A."/>
        </authorList>
    </citation>
    <scope>NUCLEOTIDE SEQUENCE [LARGE SCALE GENOMIC DNA]</scope>
    <source>
        <strain evidence="1 2">MC-15</strain>
    </source>
</reference>
<evidence type="ECO:0000313" key="1">
    <source>
        <dbReference type="EMBL" id="PAV13834.1"/>
    </source>
</evidence>
<dbReference type="OrthoDB" id="132878at2157"/>
<comment type="caution">
    <text evidence="1">The sequence shown here is derived from an EMBL/GenBank/DDBJ whole genome shotgun (WGS) entry which is preliminary data.</text>
</comment>